<name>A0A949JIU3_9ACTN</name>
<dbReference type="PROSITE" id="PS50943">
    <property type="entry name" value="HTH_CROC1"/>
    <property type="match status" value="1"/>
</dbReference>
<dbReference type="EMBL" id="JAELVF020000001">
    <property type="protein sequence ID" value="MBU7599445.1"/>
    <property type="molecule type" value="Genomic_DNA"/>
</dbReference>
<evidence type="ECO:0000313" key="2">
    <source>
        <dbReference type="EMBL" id="MBU7599445.1"/>
    </source>
</evidence>
<dbReference type="Pfam" id="PF17765">
    <property type="entry name" value="MLTR_LBD"/>
    <property type="match status" value="1"/>
</dbReference>
<dbReference type="Pfam" id="PF13560">
    <property type="entry name" value="HTH_31"/>
    <property type="match status" value="1"/>
</dbReference>
<dbReference type="InterPro" id="IPR001387">
    <property type="entry name" value="Cro/C1-type_HTH"/>
</dbReference>
<organism evidence="2 3">
    <name type="scientific">Streptomyces tardus</name>
    <dbReference type="NCBI Taxonomy" id="2780544"/>
    <lineage>
        <taxon>Bacteria</taxon>
        <taxon>Bacillati</taxon>
        <taxon>Actinomycetota</taxon>
        <taxon>Actinomycetes</taxon>
        <taxon>Kitasatosporales</taxon>
        <taxon>Streptomycetaceae</taxon>
        <taxon>Streptomyces</taxon>
    </lineage>
</organism>
<reference evidence="2" key="1">
    <citation type="submission" date="2021-06" db="EMBL/GenBank/DDBJ databases">
        <title>Sequencing of actinobacteria type strains.</title>
        <authorList>
            <person name="Nguyen G.-S."/>
            <person name="Wentzel A."/>
        </authorList>
    </citation>
    <scope>NUCLEOTIDE SEQUENCE</scope>
    <source>
        <strain evidence="2">P38-E01</strain>
    </source>
</reference>
<dbReference type="RefSeq" id="WP_211039257.1">
    <property type="nucleotide sequence ID" value="NZ_JAELVF020000001.1"/>
</dbReference>
<dbReference type="CDD" id="cd00093">
    <property type="entry name" value="HTH_XRE"/>
    <property type="match status" value="1"/>
</dbReference>
<dbReference type="InterPro" id="IPR010982">
    <property type="entry name" value="Lambda_DNA-bd_dom_sf"/>
</dbReference>
<dbReference type="SUPFAM" id="SSF47413">
    <property type="entry name" value="lambda repressor-like DNA-binding domains"/>
    <property type="match status" value="1"/>
</dbReference>
<dbReference type="Gene3D" id="1.10.260.40">
    <property type="entry name" value="lambda repressor-like DNA-binding domains"/>
    <property type="match status" value="1"/>
</dbReference>
<dbReference type="InterPro" id="IPR041413">
    <property type="entry name" value="MLTR_LBD"/>
</dbReference>
<proteinExistence type="predicted"/>
<keyword evidence="3" id="KW-1185">Reference proteome</keyword>
<dbReference type="AlphaFoldDB" id="A0A949JIU3"/>
<feature type="domain" description="HTH cro/C1-type" evidence="1">
    <location>
        <begin position="36"/>
        <end position="86"/>
    </location>
</feature>
<sequence>MTSGSGDAKELGTFLRTRRAELTPAGVGLPDLGTPRRVQGLRREEVAQLASISTDYYTRIEQGRIAASVPVLESVSRALRLSPDQRTYLFNLAGKPAQEQPAHSARTISPHTRRLLDTLGDSPALVLSTTMDVLAWNRLASALFLDFEKLPEEDLNYVWLLFDRPEMRDLYADWASGARACVAYLRMHTAGRPETPDLGRLVAKMAPYEEFTRWWEGHEVAVQGTGSKEFVHSAAGTLDLDWDTLTSSTDSDQFIVVWTAPPGSPSQEGLRRLAAHAEAIGVTAGEAVARETAGRA</sequence>
<dbReference type="PANTHER" id="PTHR35010">
    <property type="entry name" value="BLL4672 PROTEIN-RELATED"/>
    <property type="match status" value="1"/>
</dbReference>
<dbReference type="GO" id="GO:0003677">
    <property type="term" value="F:DNA binding"/>
    <property type="evidence" value="ECO:0007669"/>
    <property type="project" value="InterPro"/>
</dbReference>
<protein>
    <submittedName>
        <fullName evidence="2">Helix-turn-helix domain-containing protein</fullName>
    </submittedName>
</protein>
<evidence type="ECO:0000259" key="1">
    <source>
        <dbReference type="PROSITE" id="PS50943"/>
    </source>
</evidence>
<gene>
    <name evidence="2" type="ORF">JGS22_017930</name>
</gene>
<dbReference type="PANTHER" id="PTHR35010:SF2">
    <property type="entry name" value="BLL4672 PROTEIN"/>
    <property type="match status" value="1"/>
</dbReference>
<dbReference type="Proteomes" id="UP000694501">
    <property type="component" value="Unassembled WGS sequence"/>
</dbReference>
<dbReference type="Gene3D" id="3.30.450.180">
    <property type="match status" value="1"/>
</dbReference>
<evidence type="ECO:0000313" key="3">
    <source>
        <dbReference type="Proteomes" id="UP000694501"/>
    </source>
</evidence>
<comment type="caution">
    <text evidence="2">The sequence shown here is derived from an EMBL/GenBank/DDBJ whole genome shotgun (WGS) entry which is preliminary data.</text>
</comment>
<dbReference type="SMART" id="SM00530">
    <property type="entry name" value="HTH_XRE"/>
    <property type="match status" value="1"/>
</dbReference>
<accession>A0A949JIU3</accession>